<dbReference type="InterPro" id="IPR022048">
    <property type="entry name" value="Envelope_fusion-like"/>
</dbReference>
<evidence type="ECO:0000313" key="2">
    <source>
        <dbReference type="EMBL" id="ABL75966.1"/>
    </source>
</evidence>
<keyword evidence="1" id="KW-1133">Transmembrane helix</keyword>
<feature type="transmembrane region" description="Helical" evidence="1">
    <location>
        <begin position="560"/>
        <end position="585"/>
    </location>
</feature>
<keyword evidence="1" id="KW-0812">Transmembrane</keyword>
<accession>A1YR76</accession>
<name>A1YR76_9ABAC</name>
<dbReference type="KEGG" id="vg:4642940"/>
<dbReference type="Pfam" id="PF12259">
    <property type="entry name" value="Baculo_F"/>
    <property type="match status" value="1"/>
</dbReference>
<keyword evidence="3" id="KW-1185">Reference proteome</keyword>
<dbReference type="GeneID" id="4642940"/>
<dbReference type="EMBL" id="EF125867">
    <property type="protein sequence ID" value="ABL75966.1"/>
    <property type="molecule type" value="Genomic_DNA"/>
</dbReference>
<dbReference type="RefSeq" id="YP_950744.1">
    <property type="nucleotide sequence ID" value="NC_008725.1"/>
</dbReference>
<proteinExistence type="predicted"/>
<sequence length="642" mass="74289">MGGIKLIATYAIILSTTSLVVGRDRITFTPLEDSSGLLFERMYGLRHYTNDRFVFVKKFDFYPVLQELNNIKSKIELYASRFLTCKIAIKQNRSSIIKARIENRLQFLTQLNKDLVRYSVEESYNDVLENINLEYGDSAEFEVYDDYEHLSHWSNMTVSDAQALLQNPPKDRVMFLKTISAKNTNISEYINSTIECTDLANIMNVFNEKLNDASALAKMLKRIMKQTHKNKLDISNTVLDDGMLLTEMKKLVQTLHNHNRAWVVDFNKTMNDSFDLSQAYKLHLYLDLNTVIMFITMPLLKATSVSFNLYRVTTVPFCRGRMCLLIVSDNEYFGISDSKNYYVPVSDNFKQDCKKFTGYDEFLCPETELIATMNAKVCEIEMFMGRYSGDVINICDIRVANYNPKKAYVNTIMNNMKWLYIFPNSTTLVVHCNDASKFEMTVQPGVGVMLSTMSQTCAIRITHDGVTVTVDSRLYVGYSTTFWPKKIFNFNNYIDPFLLEKANTNFLPTIDDFNRSVLLQLSNKFRIKDYTSPPPQHFFRPSKIYTIDETSDEKDDNINIIVIMIAIVAALLLLCGLMIFLFCCIKKRCRQSNNIIVHYKNNNDFVKVEQPRVPQPLPLYPSLLEFNDYEPVVYPMIIEKIK</sequence>
<dbReference type="Proteomes" id="UP000214542">
    <property type="component" value="Segment"/>
</dbReference>
<keyword evidence="1" id="KW-0472">Membrane</keyword>
<gene>
    <name evidence="2" type="primary">efp/ld130</name>
</gene>
<reference evidence="2 3" key="1">
    <citation type="journal article" date="2008" name="J. Gen. Virol.">
        <title>Genomic and host range studies of Maruca vitrata nucleopolyhedrovirus.</title>
        <authorList>
            <person name="Chen Y.R."/>
            <person name="Wu C.Y."/>
            <person name="Lee S.T."/>
            <person name="Wu Y.J."/>
            <person name="Lo C.F."/>
            <person name="Tsai M.F."/>
            <person name="Wang C.H."/>
        </authorList>
    </citation>
    <scope>NUCLEOTIDE SEQUENCE [LARGE SCALE GENOMIC DNA]</scope>
</reference>
<dbReference type="OrthoDB" id="2143at10239"/>
<evidence type="ECO:0000313" key="3">
    <source>
        <dbReference type="Proteomes" id="UP000214542"/>
    </source>
</evidence>
<evidence type="ECO:0000256" key="1">
    <source>
        <dbReference type="SAM" id="Phobius"/>
    </source>
</evidence>
<organism evidence="2 3">
    <name type="scientific">Maruca vitrata nucleopolyhedrovirus</name>
    <dbReference type="NCBI Taxonomy" id="1307954"/>
    <lineage>
        <taxon>Viruses</taxon>
        <taxon>Viruses incertae sedis</taxon>
        <taxon>Naldaviricetes</taxon>
        <taxon>Lefavirales</taxon>
        <taxon>Baculoviridae</taxon>
        <taxon>Alphabaculovirus</taxon>
        <taxon>Alphabaculovirus mavitratae</taxon>
    </lineage>
</organism>
<protein>
    <submittedName>
        <fullName evidence="2">Efp/ld130 fusion protein</fullName>
    </submittedName>
</protein>